<dbReference type="EC" id="5.3.3.12" evidence="8"/>
<evidence type="ECO:0000256" key="4">
    <source>
        <dbReference type="ARBA" id="ARBA00022525"/>
    </source>
</evidence>
<evidence type="ECO:0000256" key="9">
    <source>
        <dbReference type="ARBA" id="ARBA00039086"/>
    </source>
</evidence>
<dbReference type="PANTHER" id="PTHR11954">
    <property type="entry name" value="D-DOPACHROME DECARBOXYLASE"/>
    <property type="match status" value="1"/>
</dbReference>
<reference evidence="13 14" key="1">
    <citation type="submission" date="2019-08" db="EMBL/GenBank/DDBJ databases">
        <authorList>
            <person name="Alioto T."/>
            <person name="Alioto T."/>
            <person name="Gomez Garrido J."/>
        </authorList>
    </citation>
    <scope>NUCLEOTIDE SEQUENCE [LARGE SCALE GENOMIC DNA]</scope>
</reference>
<dbReference type="Proteomes" id="UP000325440">
    <property type="component" value="Unassembled WGS sequence"/>
</dbReference>
<dbReference type="GO" id="GO:0005125">
    <property type="term" value="F:cytokine activity"/>
    <property type="evidence" value="ECO:0007669"/>
    <property type="project" value="UniProtKB-KW"/>
</dbReference>
<comment type="catalytic activity">
    <reaction evidence="6">
        <text>3-phenylpyruvate = enol-phenylpyruvate</text>
        <dbReference type="Rhea" id="RHEA:17097"/>
        <dbReference type="ChEBI" id="CHEBI:16815"/>
        <dbReference type="ChEBI" id="CHEBI:18005"/>
        <dbReference type="EC" id="5.3.2.1"/>
    </reaction>
</comment>
<comment type="similarity">
    <text evidence="2">Belongs to the MIF family.</text>
</comment>
<protein>
    <recommendedName>
        <fullName evidence="12">L-dopachrome isomerase</fullName>
        <ecNumber evidence="9">5.3.2.1</ecNumber>
        <ecNumber evidence="8">5.3.3.12</ecNumber>
    </recommendedName>
    <alternativeName>
        <fullName evidence="10">L-dopachrome tautomerase</fullName>
    </alternativeName>
    <alternativeName>
        <fullName evidence="11">Phenylpyruvate tautomerase</fullName>
    </alternativeName>
</protein>
<dbReference type="GO" id="GO:0050178">
    <property type="term" value="F:phenylpyruvate tautomerase activity"/>
    <property type="evidence" value="ECO:0007669"/>
    <property type="project" value="UniProtKB-EC"/>
</dbReference>
<evidence type="ECO:0000256" key="7">
    <source>
        <dbReference type="ARBA" id="ARBA00036823"/>
    </source>
</evidence>
<organism evidence="13 14">
    <name type="scientific">Cinara cedri</name>
    <dbReference type="NCBI Taxonomy" id="506608"/>
    <lineage>
        <taxon>Eukaryota</taxon>
        <taxon>Metazoa</taxon>
        <taxon>Ecdysozoa</taxon>
        <taxon>Arthropoda</taxon>
        <taxon>Hexapoda</taxon>
        <taxon>Insecta</taxon>
        <taxon>Pterygota</taxon>
        <taxon>Neoptera</taxon>
        <taxon>Paraneoptera</taxon>
        <taxon>Hemiptera</taxon>
        <taxon>Sternorrhyncha</taxon>
        <taxon>Aphidomorpha</taxon>
        <taxon>Aphidoidea</taxon>
        <taxon>Aphididae</taxon>
        <taxon>Lachninae</taxon>
        <taxon>Cinara</taxon>
    </lineage>
</organism>
<keyword evidence="14" id="KW-1185">Reference proteome</keyword>
<evidence type="ECO:0000256" key="8">
    <source>
        <dbReference type="ARBA" id="ARBA00038932"/>
    </source>
</evidence>
<dbReference type="EMBL" id="CABPRJ010000955">
    <property type="protein sequence ID" value="VVC32428.1"/>
    <property type="molecule type" value="Genomic_DNA"/>
</dbReference>
<dbReference type="OrthoDB" id="255819at2759"/>
<evidence type="ECO:0000256" key="2">
    <source>
        <dbReference type="ARBA" id="ARBA00005851"/>
    </source>
</evidence>
<evidence type="ECO:0000256" key="12">
    <source>
        <dbReference type="ARBA" id="ARBA00042730"/>
    </source>
</evidence>
<dbReference type="Gene3D" id="3.30.429.10">
    <property type="entry name" value="Macrophage Migration Inhibitory Factor"/>
    <property type="match status" value="1"/>
</dbReference>
<name>A0A5E4MJM2_9HEMI</name>
<evidence type="ECO:0000256" key="10">
    <source>
        <dbReference type="ARBA" id="ARBA00041631"/>
    </source>
</evidence>
<evidence type="ECO:0000256" key="3">
    <source>
        <dbReference type="ARBA" id="ARBA00022514"/>
    </source>
</evidence>
<sequence>MPHFRLETNVPKSKVTPEVLKTLSKAVAKTLGKPESYVVVTVVPDQLMVFNGTNEPCGTGILMSIGALGVEQNKNHASVLYPIIKDLLGIPGDRLYITFSDQTSSNVGYSGTTFHTIFR</sequence>
<dbReference type="Pfam" id="PF01187">
    <property type="entry name" value="MIF"/>
    <property type="match status" value="1"/>
</dbReference>
<evidence type="ECO:0000256" key="1">
    <source>
        <dbReference type="ARBA" id="ARBA00004613"/>
    </source>
</evidence>
<evidence type="ECO:0000313" key="13">
    <source>
        <dbReference type="EMBL" id="VVC32428.1"/>
    </source>
</evidence>
<dbReference type="PANTHER" id="PTHR11954:SF6">
    <property type="entry name" value="MACROPHAGE MIGRATION INHIBITORY FACTOR"/>
    <property type="match status" value="1"/>
</dbReference>
<gene>
    <name evidence="13" type="ORF">CINCED_3A012702</name>
</gene>
<evidence type="ECO:0000256" key="11">
    <source>
        <dbReference type="ARBA" id="ARBA00041912"/>
    </source>
</evidence>
<dbReference type="SUPFAM" id="SSF55331">
    <property type="entry name" value="Tautomerase/MIF"/>
    <property type="match status" value="1"/>
</dbReference>
<comment type="catalytic activity">
    <reaction evidence="7">
        <text>L-dopachrome = 5,6-dihydroxyindole-2-carboxylate</text>
        <dbReference type="Rhea" id="RHEA:13041"/>
        <dbReference type="ChEBI" id="CHEBI:16875"/>
        <dbReference type="ChEBI" id="CHEBI:57509"/>
        <dbReference type="EC" id="5.3.3.12"/>
    </reaction>
</comment>
<dbReference type="InterPro" id="IPR014347">
    <property type="entry name" value="Tautomerase/MIF_sf"/>
</dbReference>
<dbReference type="AlphaFoldDB" id="A0A5E4MJM2"/>
<keyword evidence="4" id="KW-0964">Secreted</keyword>
<comment type="subcellular location">
    <subcellularLocation>
        <location evidence="1">Secreted</location>
    </subcellularLocation>
</comment>
<keyword evidence="3" id="KW-0202">Cytokine</keyword>
<dbReference type="GO" id="GO:0005615">
    <property type="term" value="C:extracellular space"/>
    <property type="evidence" value="ECO:0007669"/>
    <property type="project" value="UniProtKB-KW"/>
</dbReference>
<evidence type="ECO:0000256" key="5">
    <source>
        <dbReference type="ARBA" id="ARBA00023235"/>
    </source>
</evidence>
<keyword evidence="5" id="KW-0413">Isomerase</keyword>
<evidence type="ECO:0000313" key="14">
    <source>
        <dbReference type="Proteomes" id="UP000325440"/>
    </source>
</evidence>
<dbReference type="EC" id="5.3.2.1" evidence="9"/>
<dbReference type="GO" id="GO:0004167">
    <property type="term" value="F:dopachrome isomerase activity"/>
    <property type="evidence" value="ECO:0007669"/>
    <property type="project" value="UniProtKB-EC"/>
</dbReference>
<proteinExistence type="inferred from homology"/>
<dbReference type="InterPro" id="IPR001398">
    <property type="entry name" value="Macrophage_inhib_fac"/>
</dbReference>
<evidence type="ECO:0000256" key="6">
    <source>
        <dbReference type="ARBA" id="ARBA00036735"/>
    </source>
</evidence>
<accession>A0A5E4MJM2</accession>